<evidence type="ECO:0000313" key="2">
    <source>
        <dbReference type="Proteomes" id="UP000824225"/>
    </source>
</evidence>
<protein>
    <submittedName>
        <fullName evidence="1">Type III secretion system chaperone</fullName>
    </submittedName>
</protein>
<organism evidence="1 2">
    <name type="scientific">Candidatus Mailhella merdigallinarum</name>
    <dbReference type="NCBI Taxonomy" id="2838658"/>
    <lineage>
        <taxon>Bacteria</taxon>
        <taxon>Pseudomonadati</taxon>
        <taxon>Thermodesulfobacteriota</taxon>
        <taxon>Desulfovibrionia</taxon>
        <taxon>Desulfovibrionales</taxon>
        <taxon>Desulfovibrionaceae</taxon>
        <taxon>Mailhella</taxon>
    </lineage>
</organism>
<proteinExistence type="predicted"/>
<dbReference type="Gene3D" id="3.30.1460.10">
    <property type="match status" value="1"/>
</dbReference>
<dbReference type="InterPro" id="IPR010261">
    <property type="entry name" value="Tir_chaperone"/>
</dbReference>
<dbReference type="GO" id="GO:0030254">
    <property type="term" value="P:protein secretion by the type III secretion system"/>
    <property type="evidence" value="ECO:0007669"/>
    <property type="project" value="InterPro"/>
</dbReference>
<sequence length="157" mass="16903">MRKTMHELTTGYAAATGCICKAEEGSCQAVLSVEGLEIQIGLVESSGMLAFQTGVALVPSRGREEFCLKLLAANNLFSDTMGFTLGVDEAQELVTLQLAWDISRLDAEGFARIVNNLLAVAADWMLRLDQWRPSADGGGDEPAASSEDMPFVNFLQV</sequence>
<name>A0A9D2HD12_9BACT</name>
<accession>A0A9D2HD12</accession>
<gene>
    <name evidence="1" type="ORF">H9962_06790</name>
</gene>
<dbReference type="AlphaFoldDB" id="A0A9D2HD12"/>
<dbReference type="PROSITE" id="PS51257">
    <property type="entry name" value="PROKAR_LIPOPROTEIN"/>
    <property type="match status" value="1"/>
</dbReference>
<dbReference type="Proteomes" id="UP000824225">
    <property type="component" value="Unassembled WGS sequence"/>
</dbReference>
<dbReference type="CDD" id="cd16364">
    <property type="entry name" value="T3SC_I-like"/>
    <property type="match status" value="1"/>
</dbReference>
<comment type="caution">
    <text evidence="1">The sequence shown here is derived from an EMBL/GenBank/DDBJ whole genome shotgun (WGS) entry which is preliminary data.</text>
</comment>
<reference evidence="1" key="1">
    <citation type="journal article" date="2021" name="PeerJ">
        <title>Extensive microbial diversity within the chicken gut microbiome revealed by metagenomics and culture.</title>
        <authorList>
            <person name="Gilroy R."/>
            <person name="Ravi A."/>
            <person name="Getino M."/>
            <person name="Pursley I."/>
            <person name="Horton D.L."/>
            <person name="Alikhan N.F."/>
            <person name="Baker D."/>
            <person name="Gharbi K."/>
            <person name="Hall N."/>
            <person name="Watson M."/>
            <person name="Adriaenssens E.M."/>
            <person name="Foster-Nyarko E."/>
            <person name="Jarju S."/>
            <person name="Secka A."/>
            <person name="Antonio M."/>
            <person name="Oren A."/>
            <person name="Chaudhuri R.R."/>
            <person name="La Ragione R."/>
            <person name="Hildebrand F."/>
            <person name="Pallen M.J."/>
        </authorList>
    </citation>
    <scope>NUCLEOTIDE SEQUENCE</scope>
    <source>
        <strain evidence="1">CHK186-16707</strain>
    </source>
</reference>
<dbReference type="Pfam" id="PF05932">
    <property type="entry name" value="CesT"/>
    <property type="match status" value="1"/>
</dbReference>
<dbReference type="EMBL" id="DXAN01000023">
    <property type="protein sequence ID" value="HJA08878.1"/>
    <property type="molecule type" value="Genomic_DNA"/>
</dbReference>
<dbReference type="SUPFAM" id="SSF69635">
    <property type="entry name" value="Type III secretory system chaperone-like"/>
    <property type="match status" value="1"/>
</dbReference>
<evidence type="ECO:0000313" key="1">
    <source>
        <dbReference type="EMBL" id="HJA08878.1"/>
    </source>
</evidence>
<reference evidence="1" key="2">
    <citation type="submission" date="2021-04" db="EMBL/GenBank/DDBJ databases">
        <authorList>
            <person name="Gilroy R."/>
        </authorList>
    </citation>
    <scope>NUCLEOTIDE SEQUENCE</scope>
    <source>
        <strain evidence="1">CHK186-16707</strain>
    </source>
</reference>